<gene>
    <name evidence="2" type="ORF">C3F09_07485</name>
</gene>
<comment type="caution">
    <text evidence="2">The sequence shown here is derived from an EMBL/GenBank/DDBJ whole genome shotgun (WGS) entry which is preliminary data.</text>
</comment>
<evidence type="ECO:0000313" key="3">
    <source>
        <dbReference type="Proteomes" id="UP000250918"/>
    </source>
</evidence>
<dbReference type="AlphaFoldDB" id="A0A855X6F3"/>
<keyword evidence="1" id="KW-1133">Transmembrane helix</keyword>
<dbReference type="EMBL" id="PQAP01000105">
    <property type="protein sequence ID" value="PWB71689.1"/>
    <property type="molecule type" value="Genomic_DNA"/>
</dbReference>
<organism evidence="2 3">
    <name type="scientific">candidate division GN15 bacterium</name>
    <dbReference type="NCBI Taxonomy" id="2072418"/>
    <lineage>
        <taxon>Bacteria</taxon>
        <taxon>candidate division GN15</taxon>
    </lineage>
</organism>
<keyword evidence="1" id="KW-0812">Transmembrane</keyword>
<feature type="transmembrane region" description="Helical" evidence="1">
    <location>
        <begin position="16"/>
        <end position="36"/>
    </location>
</feature>
<proteinExistence type="predicted"/>
<feature type="transmembrane region" description="Helical" evidence="1">
    <location>
        <begin position="59"/>
        <end position="83"/>
    </location>
</feature>
<sequence>MIPTYLVGLEKALSSYIRIGAVALLSFAWVCAYFFARNQLLPNARIAFSPSFWHVVLNWFYWIGAIWIVSAIGATIVWVYLMRAHGEDSRSVEALWSRPVFTRFALKALPITFTAVILFECWNWINR</sequence>
<name>A0A855X6F3_9BACT</name>
<accession>A0A855X6F3</accession>
<evidence type="ECO:0000256" key="1">
    <source>
        <dbReference type="SAM" id="Phobius"/>
    </source>
</evidence>
<keyword evidence="1" id="KW-0472">Membrane</keyword>
<dbReference type="Proteomes" id="UP000250918">
    <property type="component" value="Unassembled WGS sequence"/>
</dbReference>
<evidence type="ECO:0000313" key="2">
    <source>
        <dbReference type="EMBL" id="PWB71689.1"/>
    </source>
</evidence>
<reference evidence="2 3" key="1">
    <citation type="journal article" date="2018" name="ISME J.">
        <title>A methanotrophic archaeon couples anaerobic oxidation of methane to Fe(III) reduction.</title>
        <authorList>
            <person name="Cai C."/>
            <person name="Leu A.O."/>
            <person name="Xie G.J."/>
            <person name="Guo J."/>
            <person name="Feng Y."/>
            <person name="Zhao J.X."/>
            <person name="Tyson G.W."/>
            <person name="Yuan Z."/>
            <person name="Hu S."/>
        </authorList>
    </citation>
    <scope>NUCLEOTIDE SEQUENCE [LARGE SCALE GENOMIC DNA]</scope>
    <source>
        <strain evidence="2">FeB_12</strain>
    </source>
</reference>
<protein>
    <submittedName>
        <fullName evidence="2">Uncharacterized protein</fullName>
    </submittedName>
</protein>
<feature type="transmembrane region" description="Helical" evidence="1">
    <location>
        <begin position="104"/>
        <end position="125"/>
    </location>
</feature>